<accession>A0A8J5N2N0</accession>
<dbReference type="AlphaFoldDB" id="A0A8J5N2N0"/>
<gene>
    <name evidence="1" type="primary">TIGD1-L140</name>
    <name evidence="1" type="ORF">Hamer_G000988</name>
</gene>
<evidence type="ECO:0000313" key="1">
    <source>
        <dbReference type="EMBL" id="KAG7172014.1"/>
    </source>
</evidence>
<sequence>VNRDILSLARQAGFVELESEDIEELLASHTEKLTNEDLQLLTEHCPLTVSTIIKKALDVKAGAQNVTPFSALRLGWKHEPIMDRMERLLQKRIQDQTRCHLPLSTVIIMAKASNIWVMLKAESSESSASDVPFKASPGLFQWLKRHANLHNLRLTASFQEFNKGNVAEVLESHSEELSTKDLLLLEQQQRVEESTGEEDNHASMTLTVKMLSTTLDHVDSAMEVLAENDPNLNRSSSVRALVVKGILCYKELYLKRKKKVHQTTITSFFKLLL</sequence>
<keyword evidence="2" id="KW-1185">Reference proteome</keyword>
<name>A0A8J5N2N0_HOMAM</name>
<dbReference type="EMBL" id="JAHLQT010011632">
    <property type="protein sequence ID" value="KAG7172014.1"/>
    <property type="molecule type" value="Genomic_DNA"/>
</dbReference>
<proteinExistence type="predicted"/>
<evidence type="ECO:0000313" key="2">
    <source>
        <dbReference type="Proteomes" id="UP000747542"/>
    </source>
</evidence>
<dbReference type="Gene3D" id="1.10.10.60">
    <property type="entry name" value="Homeodomain-like"/>
    <property type="match status" value="1"/>
</dbReference>
<reference evidence="1" key="1">
    <citation type="journal article" date="2021" name="Sci. Adv.">
        <title>The American lobster genome reveals insights on longevity, neural, and immune adaptations.</title>
        <authorList>
            <person name="Polinski J.M."/>
            <person name="Zimin A.V."/>
            <person name="Clark K.F."/>
            <person name="Kohn A.B."/>
            <person name="Sadowski N."/>
            <person name="Timp W."/>
            <person name="Ptitsyn A."/>
            <person name="Khanna P."/>
            <person name="Romanova D.Y."/>
            <person name="Williams P."/>
            <person name="Greenwood S.J."/>
            <person name="Moroz L.L."/>
            <person name="Walt D.R."/>
            <person name="Bodnar A.G."/>
        </authorList>
    </citation>
    <scope>NUCLEOTIDE SEQUENCE</scope>
    <source>
        <strain evidence="1">GMGI-L3</strain>
    </source>
</reference>
<feature type="non-terminal residue" evidence="1">
    <location>
        <position position="1"/>
    </location>
</feature>
<feature type="non-terminal residue" evidence="1">
    <location>
        <position position="273"/>
    </location>
</feature>
<comment type="caution">
    <text evidence="1">The sequence shown here is derived from an EMBL/GenBank/DDBJ whole genome shotgun (WGS) entry which is preliminary data.</text>
</comment>
<protein>
    <submittedName>
        <fullName evidence="1">Tigger transposable element-derived protein 1-like 140</fullName>
    </submittedName>
</protein>
<dbReference type="Proteomes" id="UP000747542">
    <property type="component" value="Unassembled WGS sequence"/>
</dbReference>
<organism evidence="1 2">
    <name type="scientific">Homarus americanus</name>
    <name type="common">American lobster</name>
    <dbReference type="NCBI Taxonomy" id="6706"/>
    <lineage>
        <taxon>Eukaryota</taxon>
        <taxon>Metazoa</taxon>
        <taxon>Ecdysozoa</taxon>
        <taxon>Arthropoda</taxon>
        <taxon>Crustacea</taxon>
        <taxon>Multicrustacea</taxon>
        <taxon>Malacostraca</taxon>
        <taxon>Eumalacostraca</taxon>
        <taxon>Eucarida</taxon>
        <taxon>Decapoda</taxon>
        <taxon>Pleocyemata</taxon>
        <taxon>Astacidea</taxon>
        <taxon>Nephropoidea</taxon>
        <taxon>Nephropidae</taxon>
        <taxon>Homarus</taxon>
    </lineage>
</organism>